<keyword evidence="6" id="KW-1185">Reference proteome</keyword>
<evidence type="ECO:0000259" key="5">
    <source>
        <dbReference type="PROSITE" id="PS50975"/>
    </source>
</evidence>
<keyword evidence="4" id="KW-0547">Nucleotide-binding</keyword>
<name>A0A0N4ZBW0_PARTI</name>
<dbReference type="PROSITE" id="PS50975">
    <property type="entry name" value="ATP_GRASP"/>
    <property type="match status" value="1"/>
</dbReference>
<keyword evidence="4" id="KW-0067">ATP-binding</keyword>
<dbReference type="InterPro" id="IPR013651">
    <property type="entry name" value="ATP-grasp_RimK-type"/>
</dbReference>
<comment type="catalytic activity">
    <reaction evidence="2">
        <text>5-diphospho-1D-myo-inositol 1,2,3,4,6-pentakisphosphate + ATP + H(+) = 1,5-bis(diphospho)-1D-myo-inositol 2,3,4,6-tetrakisphosphate + ADP</text>
        <dbReference type="Rhea" id="RHEA:10276"/>
        <dbReference type="ChEBI" id="CHEBI:15378"/>
        <dbReference type="ChEBI" id="CHEBI:30616"/>
        <dbReference type="ChEBI" id="CHEBI:58628"/>
        <dbReference type="ChEBI" id="CHEBI:77983"/>
        <dbReference type="ChEBI" id="CHEBI:456216"/>
        <dbReference type="EC" id="2.7.4.24"/>
    </reaction>
    <physiologicalReaction direction="left-to-right" evidence="2">
        <dbReference type="Rhea" id="RHEA:10277"/>
    </physiologicalReaction>
</comment>
<dbReference type="PANTHER" id="PTHR12750">
    <property type="entry name" value="DIPHOSPHOINOSITOL PENTAKISPHOSPHATE KINASE"/>
    <property type="match status" value="1"/>
</dbReference>
<dbReference type="FunFam" id="3.30.470.20:FF:000036">
    <property type="entry name" value="Inositol hexakisphosphate and diphosphoinositol-pentakisphosphate kinase"/>
    <property type="match status" value="1"/>
</dbReference>
<dbReference type="GO" id="GO:0033857">
    <property type="term" value="F:5-diphosphoinositol pentakisphosphate 1-kinase activity"/>
    <property type="evidence" value="ECO:0007669"/>
    <property type="project" value="TreeGrafter"/>
</dbReference>
<accession>A0A0N4ZBW0</accession>
<dbReference type="Pfam" id="PF08443">
    <property type="entry name" value="RimK"/>
    <property type="match status" value="1"/>
</dbReference>
<sequence length="318" mass="36451">MDTRIRKILLGVCALSRKTMGKPMKSIIEVMIKEYGDYFDIIHFSDNIILNEDIQKWPIVDALISFHSTGFPIHKAISYIKLRKPFLINDLEKQLDIMDRVKVLTILKNVGINHPRYGIVNRNDKGELLNNFEEKSDYIVIDGKMFVKPFVEKPFSGEDHNITIYYHSSQGGGSRNLFRKVNDVSSAFSETSTVRKDKGYIYEEFIETSELDIKCYAVGDNYCYAESRKAPSGDGVVVRDETGKEKRQEVVLRKNELEYASKIVEVFNHTVCGFDILRDKDGSSYVCDVNGFSFVKGVPKYYENAGKIIGEKVVKHFF</sequence>
<dbReference type="Gene3D" id="3.40.50.11950">
    <property type="match status" value="1"/>
</dbReference>
<dbReference type="Gene3D" id="3.30.470.20">
    <property type="entry name" value="ATP-grasp fold, B domain"/>
    <property type="match status" value="1"/>
</dbReference>
<dbReference type="PANTHER" id="PTHR12750:SF9">
    <property type="entry name" value="INOSITOL HEXAKISPHOSPHATE AND DIPHOSPHOINOSITOL-PENTAKISPHOSPHATE KINASE"/>
    <property type="match status" value="1"/>
</dbReference>
<dbReference type="InterPro" id="IPR040557">
    <property type="entry name" value="VIP1_N"/>
</dbReference>
<dbReference type="WBParaSite" id="PTRK_0000501600.1">
    <property type="protein sequence ID" value="PTRK_0000501600.1"/>
    <property type="gene ID" value="PTRK_0000501600"/>
</dbReference>
<dbReference type="InterPro" id="IPR037446">
    <property type="entry name" value="His_Pase_VIP1"/>
</dbReference>
<dbReference type="Pfam" id="PF18086">
    <property type="entry name" value="PPIP5K2_N"/>
    <property type="match status" value="1"/>
</dbReference>
<comment type="catalytic activity">
    <reaction evidence="3">
        <text>1D-myo-inositol hexakisphosphate + ATP = 1-diphospho-1D-myo-inositol 2,3,4,5,6-pentakisphosphate + ADP</text>
        <dbReference type="Rhea" id="RHEA:37459"/>
        <dbReference type="ChEBI" id="CHEBI:30616"/>
        <dbReference type="ChEBI" id="CHEBI:58130"/>
        <dbReference type="ChEBI" id="CHEBI:74946"/>
        <dbReference type="ChEBI" id="CHEBI:456216"/>
        <dbReference type="EC" id="2.7.4.24"/>
    </reaction>
    <physiologicalReaction direction="left-to-right" evidence="3">
        <dbReference type="Rhea" id="RHEA:37460"/>
    </physiologicalReaction>
</comment>
<dbReference type="AlphaFoldDB" id="A0A0N4ZBW0"/>
<evidence type="ECO:0000256" key="4">
    <source>
        <dbReference type="PROSITE-ProRule" id="PRU00409"/>
    </source>
</evidence>
<evidence type="ECO:0000256" key="2">
    <source>
        <dbReference type="ARBA" id="ARBA00033696"/>
    </source>
</evidence>
<dbReference type="GO" id="GO:0005524">
    <property type="term" value="F:ATP binding"/>
    <property type="evidence" value="ECO:0007669"/>
    <property type="project" value="UniProtKB-UniRule"/>
</dbReference>
<evidence type="ECO:0000256" key="1">
    <source>
        <dbReference type="ARBA" id="ARBA00022553"/>
    </source>
</evidence>
<evidence type="ECO:0000313" key="6">
    <source>
        <dbReference type="Proteomes" id="UP000038045"/>
    </source>
</evidence>
<proteinExistence type="predicted"/>
<dbReference type="GO" id="GO:0000828">
    <property type="term" value="F:inositol hexakisphosphate kinase activity"/>
    <property type="evidence" value="ECO:0007669"/>
    <property type="project" value="TreeGrafter"/>
</dbReference>
<reference evidence="7" key="1">
    <citation type="submission" date="2017-02" db="UniProtKB">
        <authorList>
            <consortium name="WormBaseParasite"/>
        </authorList>
    </citation>
    <scope>IDENTIFICATION</scope>
</reference>
<dbReference type="GO" id="GO:0006020">
    <property type="term" value="P:inositol metabolic process"/>
    <property type="evidence" value="ECO:0007669"/>
    <property type="project" value="TreeGrafter"/>
</dbReference>
<evidence type="ECO:0000313" key="7">
    <source>
        <dbReference type="WBParaSite" id="PTRK_0000501600.1"/>
    </source>
</evidence>
<protein>
    <submittedName>
        <fullName evidence="7">ATP-grasp domain-containing protein</fullName>
    </submittedName>
</protein>
<organism evidence="6 7">
    <name type="scientific">Parastrongyloides trichosuri</name>
    <name type="common">Possum-specific nematode worm</name>
    <dbReference type="NCBI Taxonomy" id="131310"/>
    <lineage>
        <taxon>Eukaryota</taxon>
        <taxon>Metazoa</taxon>
        <taxon>Ecdysozoa</taxon>
        <taxon>Nematoda</taxon>
        <taxon>Chromadorea</taxon>
        <taxon>Rhabditida</taxon>
        <taxon>Tylenchina</taxon>
        <taxon>Panagrolaimomorpha</taxon>
        <taxon>Strongyloidoidea</taxon>
        <taxon>Strongyloididae</taxon>
        <taxon>Parastrongyloides</taxon>
    </lineage>
</organism>
<dbReference type="InterPro" id="IPR011761">
    <property type="entry name" value="ATP-grasp"/>
</dbReference>
<dbReference type="GO" id="GO:0046872">
    <property type="term" value="F:metal ion binding"/>
    <property type="evidence" value="ECO:0007669"/>
    <property type="project" value="InterPro"/>
</dbReference>
<evidence type="ECO:0000256" key="3">
    <source>
        <dbReference type="ARBA" id="ARBA00034629"/>
    </source>
</evidence>
<dbReference type="SUPFAM" id="SSF56059">
    <property type="entry name" value="Glutathione synthetase ATP-binding domain-like"/>
    <property type="match status" value="1"/>
</dbReference>
<dbReference type="GO" id="GO:0032958">
    <property type="term" value="P:inositol phosphate biosynthetic process"/>
    <property type="evidence" value="ECO:0007669"/>
    <property type="project" value="TreeGrafter"/>
</dbReference>
<dbReference type="Proteomes" id="UP000038045">
    <property type="component" value="Unplaced"/>
</dbReference>
<keyword evidence="1" id="KW-0597">Phosphoprotein</keyword>
<feature type="domain" description="ATP-grasp" evidence="5">
    <location>
        <begin position="104"/>
        <end position="318"/>
    </location>
</feature>
<dbReference type="STRING" id="131310.A0A0N4ZBW0"/>